<proteinExistence type="predicted"/>
<dbReference type="Pfam" id="PF06439">
    <property type="entry name" value="3keto-disac_hyd"/>
    <property type="match status" value="1"/>
</dbReference>
<accession>A0ABT6FKX6</accession>
<dbReference type="Gene3D" id="2.60.120.560">
    <property type="entry name" value="Exo-inulinase, domain 1"/>
    <property type="match status" value="1"/>
</dbReference>
<organism evidence="3 4">
    <name type="scientific">Paludisphaera mucosa</name>
    <dbReference type="NCBI Taxonomy" id="3030827"/>
    <lineage>
        <taxon>Bacteria</taxon>
        <taxon>Pseudomonadati</taxon>
        <taxon>Planctomycetota</taxon>
        <taxon>Planctomycetia</taxon>
        <taxon>Isosphaerales</taxon>
        <taxon>Isosphaeraceae</taxon>
        <taxon>Paludisphaera</taxon>
    </lineage>
</organism>
<protein>
    <submittedName>
        <fullName evidence="3">DUF1080 domain-containing protein</fullName>
    </submittedName>
</protein>
<dbReference type="Proteomes" id="UP001216907">
    <property type="component" value="Unassembled WGS sequence"/>
</dbReference>
<keyword evidence="1" id="KW-0732">Signal</keyword>
<evidence type="ECO:0000259" key="2">
    <source>
        <dbReference type="Pfam" id="PF06439"/>
    </source>
</evidence>
<feature type="signal peptide" evidence="1">
    <location>
        <begin position="1"/>
        <end position="20"/>
    </location>
</feature>
<reference evidence="3 4" key="1">
    <citation type="submission" date="2023-03" db="EMBL/GenBank/DDBJ databases">
        <title>Paludisphaera mucosa sp. nov. a novel planctomycete from northern fen.</title>
        <authorList>
            <person name="Ivanova A."/>
        </authorList>
    </citation>
    <scope>NUCLEOTIDE SEQUENCE [LARGE SCALE GENOMIC DNA]</scope>
    <source>
        <strain evidence="3 4">Pla2</strain>
    </source>
</reference>
<evidence type="ECO:0000313" key="3">
    <source>
        <dbReference type="EMBL" id="MDG3008232.1"/>
    </source>
</evidence>
<feature type="chain" id="PRO_5045761397" evidence="1">
    <location>
        <begin position="21"/>
        <end position="215"/>
    </location>
</feature>
<evidence type="ECO:0000313" key="4">
    <source>
        <dbReference type="Proteomes" id="UP001216907"/>
    </source>
</evidence>
<keyword evidence="4" id="KW-1185">Reference proteome</keyword>
<dbReference type="EMBL" id="JARRAG010000004">
    <property type="protein sequence ID" value="MDG3008232.1"/>
    <property type="molecule type" value="Genomic_DNA"/>
</dbReference>
<evidence type="ECO:0000256" key="1">
    <source>
        <dbReference type="SAM" id="SignalP"/>
    </source>
</evidence>
<name>A0ABT6FKX6_9BACT</name>
<feature type="domain" description="3-keto-alpha-glucoside-1,2-lyase/3-keto-2-hydroxy-glucal hydratase" evidence="2">
    <location>
        <begin position="26"/>
        <end position="210"/>
    </location>
</feature>
<dbReference type="RefSeq" id="WP_277864559.1">
    <property type="nucleotide sequence ID" value="NZ_JARRAG010000004.1"/>
</dbReference>
<gene>
    <name evidence="3" type="ORF">PZE19_31075</name>
</gene>
<sequence>MRYALASVAAFVALSLPASAQDRSHRLFNGRDLSGWKAISDKENADAAATWSVVDGVLKCTGEPAGYLKTDDEYSDYVLSLEWRWPKGSKGGNNGVLVHTSTPRALGVWPKSIEVQLYAGNAGDLWVIGTDLDVPDEASRKEDRRHKNLTDGSEKPIGEWNRMEITCEGSTMRVKVNGDLVNEATNCTVSRGAISLQSEGTPIEFRNIVITPLKP</sequence>
<dbReference type="InterPro" id="IPR010496">
    <property type="entry name" value="AL/BT2_dom"/>
</dbReference>
<comment type="caution">
    <text evidence="3">The sequence shown here is derived from an EMBL/GenBank/DDBJ whole genome shotgun (WGS) entry which is preliminary data.</text>
</comment>